<keyword evidence="2" id="KW-1185">Reference proteome</keyword>
<organism evidence="1 2">
    <name type="scientific">Aquimarina spongiae</name>
    <dbReference type="NCBI Taxonomy" id="570521"/>
    <lineage>
        <taxon>Bacteria</taxon>
        <taxon>Pseudomonadati</taxon>
        <taxon>Bacteroidota</taxon>
        <taxon>Flavobacteriia</taxon>
        <taxon>Flavobacteriales</taxon>
        <taxon>Flavobacteriaceae</taxon>
        <taxon>Aquimarina</taxon>
    </lineage>
</organism>
<name>A0A1M6CMW4_9FLAO</name>
<dbReference type="OrthoDB" id="1189385at2"/>
<dbReference type="Proteomes" id="UP000184432">
    <property type="component" value="Unassembled WGS sequence"/>
</dbReference>
<evidence type="ECO:0000313" key="2">
    <source>
        <dbReference type="Proteomes" id="UP000184432"/>
    </source>
</evidence>
<protein>
    <submittedName>
        <fullName evidence="1">Ribosome association toxin PasT (RatA) of the RatAB toxin-antitoxin module</fullName>
    </submittedName>
</protein>
<reference evidence="2" key="1">
    <citation type="submission" date="2016-11" db="EMBL/GenBank/DDBJ databases">
        <authorList>
            <person name="Varghese N."/>
            <person name="Submissions S."/>
        </authorList>
    </citation>
    <scope>NUCLEOTIDE SEQUENCE [LARGE SCALE GENOMIC DNA]</scope>
    <source>
        <strain evidence="2">DSM 22623</strain>
    </source>
</reference>
<dbReference type="Pfam" id="PF10604">
    <property type="entry name" value="Polyketide_cyc2"/>
    <property type="match status" value="1"/>
</dbReference>
<accession>A0A1M6CMW4</accession>
<sequence length="191" mass="22021">MTRKILKVLALFLVLDIVLLLGYGFIQYPKAKGEQHFTAERIIHAPKDKVWNIIADVGNYHEVTAPNIHHVEITEGQGLGMKRVCSAPDGSSWEETCTVWEPGKEFQFKVHTEREDYPFPLKSLSGLWRVETVSPFQTRLVLDFTYEFKNPFLSGYFLSMGTKQAKEDTEYLLDNWQHLAENNKQISTTQL</sequence>
<evidence type="ECO:0000313" key="1">
    <source>
        <dbReference type="EMBL" id="SHI62375.1"/>
    </source>
</evidence>
<dbReference type="STRING" id="570521.SAMN04488508_102194"/>
<dbReference type="InterPro" id="IPR019587">
    <property type="entry name" value="Polyketide_cyclase/dehydratase"/>
</dbReference>
<dbReference type="SUPFAM" id="SSF55961">
    <property type="entry name" value="Bet v1-like"/>
    <property type="match status" value="1"/>
</dbReference>
<dbReference type="CDD" id="cd07821">
    <property type="entry name" value="PYR_PYL_RCAR_like"/>
    <property type="match status" value="1"/>
</dbReference>
<proteinExistence type="predicted"/>
<dbReference type="Gene3D" id="3.30.530.20">
    <property type="match status" value="1"/>
</dbReference>
<dbReference type="InterPro" id="IPR023393">
    <property type="entry name" value="START-like_dom_sf"/>
</dbReference>
<gene>
    <name evidence="1" type="ORF">SAMN04488508_102194</name>
</gene>
<dbReference type="RefSeq" id="WP_073314808.1">
    <property type="nucleotide sequence ID" value="NZ_FQYP01000002.1"/>
</dbReference>
<dbReference type="EMBL" id="FQYP01000002">
    <property type="protein sequence ID" value="SHI62375.1"/>
    <property type="molecule type" value="Genomic_DNA"/>
</dbReference>
<dbReference type="AlphaFoldDB" id="A0A1M6CMW4"/>